<dbReference type="EMBL" id="FJUX01000002">
    <property type="protein sequence ID" value="CZS89355.1"/>
    <property type="molecule type" value="Genomic_DNA"/>
</dbReference>
<protein>
    <submittedName>
        <fullName evidence="1">Uncharacterized protein</fullName>
    </submittedName>
</protein>
<gene>
    <name evidence="1" type="ORF">RAG0_00759</name>
</gene>
<organism evidence="1 2">
    <name type="scientific">Rhynchosporium agropyri</name>
    <dbReference type="NCBI Taxonomy" id="914238"/>
    <lineage>
        <taxon>Eukaryota</taxon>
        <taxon>Fungi</taxon>
        <taxon>Dikarya</taxon>
        <taxon>Ascomycota</taxon>
        <taxon>Pezizomycotina</taxon>
        <taxon>Leotiomycetes</taxon>
        <taxon>Helotiales</taxon>
        <taxon>Ploettnerulaceae</taxon>
        <taxon>Rhynchosporium</taxon>
    </lineage>
</organism>
<dbReference type="AlphaFoldDB" id="A0A1E1JTW6"/>
<name>A0A1E1JTW6_9HELO</name>
<dbReference type="Proteomes" id="UP000178912">
    <property type="component" value="Unassembled WGS sequence"/>
</dbReference>
<reference evidence="2" key="1">
    <citation type="submission" date="2016-03" db="EMBL/GenBank/DDBJ databases">
        <authorList>
            <person name="Guldener U."/>
        </authorList>
    </citation>
    <scope>NUCLEOTIDE SEQUENCE [LARGE SCALE GENOMIC DNA]</scope>
    <source>
        <strain evidence="2">04CH-RAC-A.6.1</strain>
    </source>
</reference>
<accession>A0A1E1JTW6</accession>
<sequence length="73" mass="8004">MAVASSSLVATAPQDLVAQAAESRRNRRLGICVIENISAEFLEVKGTEWSVDHKFFLGNASNPNKADLWNKDD</sequence>
<evidence type="ECO:0000313" key="2">
    <source>
        <dbReference type="Proteomes" id="UP000178912"/>
    </source>
</evidence>
<proteinExistence type="predicted"/>
<keyword evidence="2" id="KW-1185">Reference proteome</keyword>
<dbReference type="OrthoDB" id="3231000at2759"/>
<evidence type="ECO:0000313" key="1">
    <source>
        <dbReference type="EMBL" id="CZS89355.1"/>
    </source>
</evidence>